<gene>
    <name evidence="1" type="ORF">S01H4_59431</name>
</gene>
<comment type="caution">
    <text evidence="1">The sequence shown here is derived from an EMBL/GenBank/DDBJ whole genome shotgun (WGS) entry which is preliminary data.</text>
</comment>
<sequence length="60" mass="6935">MKDKINKLGTTVDWKTYVDDSDTETKDLIDNLNSIVEDLKNRIEPDLKNFIAVKNTTYSN</sequence>
<protein>
    <submittedName>
        <fullName evidence="1">Uncharacterized protein</fullName>
    </submittedName>
</protein>
<proteinExistence type="predicted"/>
<accession>X1DTT0</accession>
<feature type="non-terminal residue" evidence="1">
    <location>
        <position position="60"/>
    </location>
</feature>
<organism evidence="1">
    <name type="scientific">marine sediment metagenome</name>
    <dbReference type="NCBI Taxonomy" id="412755"/>
    <lineage>
        <taxon>unclassified sequences</taxon>
        <taxon>metagenomes</taxon>
        <taxon>ecological metagenomes</taxon>
    </lineage>
</organism>
<dbReference type="AlphaFoldDB" id="X1DTT0"/>
<reference evidence="1" key="1">
    <citation type="journal article" date="2014" name="Front. Microbiol.">
        <title>High frequency of phylogenetically diverse reductive dehalogenase-homologous genes in deep subseafloor sedimentary metagenomes.</title>
        <authorList>
            <person name="Kawai M."/>
            <person name="Futagami T."/>
            <person name="Toyoda A."/>
            <person name="Takaki Y."/>
            <person name="Nishi S."/>
            <person name="Hori S."/>
            <person name="Arai W."/>
            <person name="Tsubouchi T."/>
            <person name="Morono Y."/>
            <person name="Uchiyama I."/>
            <person name="Ito T."/>
            <person name="Fujiyama A."/>
            <person name="Inagaki F."/>
            <person name="Takami H."/>
        </authorList>
    </citation>
    <scope>NUCLEOTIDE SEQUENCE</scope>
    <source>
        <strain evidence="1">Expedition CK06-06</strain>
    </source>
</reference>
<dbReference type="EMBL" id="BART01034853">
    <property type="protein sequence ID" value="GAH08379.1"/>
    <property type="molecule type" value="Genomic_DNA"/>
</dbReference>
<evidence type="ECO:0000313" key="1">
    <source>
        <dbReference type="EMBL" id="GAH08379.1"/>
    </source>
</evidence>
<name>X1DTT0_9ZZZZ</name>